<dbReference type="Pfam" id="PF00400">
    <property type="entry name" value="WD40"/>
    <property type="match status" value="2"/>
</dbReference>
<dbReference type="AlphaFoldDB" id="A0A372MAJ9"/>
<accession>A0A372MAJ9</accession>
<evidence type="ECO:0000313" key="3">
    <source>
        <dbReference type="Proteomes" id="UP000263094"/>
    </source>
</evidence>
<protein>
    <submittedName>
        <fullName evidence="2">WD40 repeat domain-containing protein</fullName>
    </submittedName>
</protein>
<keyword evidence="1" id="KW-0853">WD repeat</keyword>
<dbReference type="InterPro" id="IPR001680">
    <property type="entry name" value="WD40_rpt"/>
</dbReference>
<sequence>MSTDRAPSPLWEVAVDDVPVSVSARGDLVAVATAGGTVSVLAAATGDTLDSLSVPGGAERVELSPDARDLVATGPRGHTLWNRMSGRSQPTAGAAGAGAAWSADGEQVAVAAGHHAVVLDALGREAWRTDGRDSPVTGVAWLPQGHLAVAADGRVHTHESQTGHPVGSYACAGRELALAVSPTGKWMCAGSADAEVHVWRTPGGKGLSVRGYPERVSRLSFDETGYWLATDGSPDVTVWDFSRGGLTDRAPRRLRHHRTVTALAWRPGTDGHLATGGRDGAVALWYATSGRAHSYLSPARLLGPEGGDGVDGGDGPSAVTALAWAGPRRLITARGHGRVRAHEMPTRAAL</sequence>
<evidence type="ECO:0000256" key="1">
    <source>
        <dbReference type="PROSITE-ProRule" id="PRU00221"/>
    </source>
</evidence>
<evidence type="ECO:0000313" key="2">
    <source>
        <dbReference type="EMBL" id="RFU87972.1"/>
    </source>
</evidence>
<dbReference type="Proteomes" id="UP000263094">
    <property type="component" value="Unassembled WGS sequence"/>
</dbReference>
<reference evidence="2 3" key="1">
    <citation type="submission" date="2018-08" db="EMBL/GenBank/DDBJ databases">
        <title>Isolation, diversity and antifungal activity of Actinobacteria from wheat.</title>
        <authorList>
            <person name="Han C."/>
        </authorList>
    </citation>
    <scope>NUCLEOTIDE SEQUENCE [LARGE SCALE GENOMIC DNA]</scope>
    <source>
        <strain evidence="2 3">NEAU-YY421</strain>
    </source>
</reference>
<dbReference type="PANTHER" id="PTHR19879">
    <property type="entry name" value="TRANSCRIPTION INITIATION FACTOR TFIID"/>
    <property type="match status" value="1"/>
</dbReference>
<dbReference type="Gene3D" id="2.130.10.10">
    <property type="entry name" value="YVTN repeat-like/Quinoprotein amine dehydrogenase"/>
    <property type="match status" value="2"/>
</dbReference>
<dbReference type="PROSITE" id="PS50082">
    <property type="entry name" value="WD_REPEATS_2"/>
    <property type="match status" value="1"/>
</dbReference>
<dbReference type="EMBL" id="QUAK01000021">
    <property type="protein sequence ID" value="RFU87972.1"/>
    <property type="molecule type" value="Genomic_DNA"/>
</dbReference>
<gene>
    <name evidence="2" type="ORF">DY218_04065</name>
</gene>
<dbReference type="InterPro" id="IPR015943">
    <property type="entry name" value="WD40/YVTN_repeat-like_dom_sf"/>
</dbReference>
<dbReference type="SUPFAM" id="SSF50998">
    <property type="entry name" value="Quinoprotein alcohol dehydrogenase-like"/>
    <property type="match status" value="1"/>
</dbReference>
<dbReference type="PANTHER" id="PTHR19879:SF9">
    <property type="entry name" value="TRANSCRIPTION INITIATION FACTOR TFIID SUBUNIT 5"/>
    <property type="match status" value="1"/>
</dbReference>
<dbReference type="OrthoDB" id="134501at2"/>
<dbReference type="InterPro" id="IPR011047">
    <property type="entry name" value="Quinoprotein_ADH-like_sf"/>
</dbReference>
<comment type="caution">
    <text evidence="2">The sequence shown here is derived from an EMBL/GenBank/DDBJ whole genome shotgun (WGS) entry which is preliminary data.</text>
</comment>
<proteinExistence type="predicted"/>
<name>A0A372MAJ9_9ACTN</name>
<organism evidence="2 3">
    <name type="scientific">Streptomyces triticagri</name>
    <dbReference type="NCBI Taxonomy" id="2293568"/>
    <lineage>
        <taxon>Bacteria</taxon>
        <taxon>Bacillati</taxon>
        <taxon>Actinomycetota</taxon>
        <taxon>Actinomycetes</taxon>
        <taxon>Kitasatosporales</taxon>
        <taxon>Streptomycetaceae</taxon>
        <taxon>Streptomyces</taxon>
    </lineage>
</organism>
<feature type="repeat" description="WD" evidence="1">
    <location>
        <begin position="253"/>
        <end position="295"/>
    </location>
</feature>
<keyword evidence="3" id="KW-1185">Reference proteome</keyword>
<dbReference type="SMART" id="SM00320">
    <property type="entry name" value="WD40"/>
    <property type="match status" value="4"/>
</dbReference>